<keyword evidence="5 7" id="KW-0378">Hydrolase</keyword>
<comment type="function">
    <text evidence="1 7">RNaseP catalyzes the removal of the 5'-leader sequence from pre-tRNA to produce the mature 5'-terminus. It can also cleave other RNA substrates such as 4.5S RNA. The protein component plays an auxiliary but essential role in vivo by binding to the 5'-leader sequence and broadening the substrate specificity of the ribozyme.</text>
</comment>
<dbReference type="SUPFAM" id="SSF54211">
    <property type="entry name" value="Ribosomal protein S5 domain 2-like"/>
    <property type="match status" value="1"/>
</dbReference>
<dbReference type="GO" id="GO:0042781">
    <property type="term" value="F:3'-tRNA processing endoribonuclease activity"/>
    <property type="evidence" value="ECO:0007669"/>
    <property type="project" value="TreeGrafter"/>
</dbReference>
<dbReference type="NCBIfam" id="TIGR00188">
    <property type="entry name" value="rnpA"/>
    <property type="match status" value="1"/>
</dbReference>
<protein>
    <recommendedName>
        <fullName evidence="7 8">Ribonuclease P protein component</fullName>
        <shortName evidence="7">RNase P protein</shortName>
        <shortName evidence="7">RNaseP protein</shortName>
        <ecNumber evidence="7 8">3.1.26.5</ecNumber>
    </recommendedName>
    <alternativeName>
        <fullName evidence="7">Protein C5</fullName>
    </alternativeName>
</protein>
<organism evidence="10 11">
    <name type="scientific">Edaphobacter aggregans</name>
    <dbReference type="NCBI Taxonomy" id="570835"/>
    <lineage>
        <taxon>Bacteria</taxon>
        <taxon>Pseudomonadati</taxon>
        <taxon>Acidobacteriota</taxon>
        <taxon>Terriglobia</taxon>
        <taxon>Terriglobales</taxon>
        <taxon>Acidobacteriaceae</taxon>
        <taxon>Edaphobacter</taxon>
    </lineage>
</organism>
<dbReference type="EC" id="3.1.26.5" evidence="7 8"/>
<keyword evidence="6 7" id="KW-0694">RNA-binding</keyword>
<proteinExistence type="inferred from homology"/>
<evidence type="ECO:0000256" key="5">
    <source>
        <dbReference type="ARBA" id="ARBA00022801"/>
    </source>
</evidence>
<evidence type="ECO:0000256" key="2">
    <source>
        <dbReference type="ARBA" id="ARBA00022694"/>
    </source>
</evidence>
<accession>A0A428MJE1</accession>
<dbReference type="EMBL" id="RSDW01000001">
    <property type="protein sequence ID" value="RSL17064.1"/>
    <property type="molecule type" value="Genomic_DNA"/>
</dbReference>
<dbReference type="PANTHER" id="PTHR33992">
    <property type="entry name" value="RIBONUCLEASE P PROTEIN COMPONENT"/>
    <property type="match status" value="1"/>
</dbReference>
<evidence type="ECO:0000256" key="8">
    <source>
        <dbReference type="NCBIfam" id="TIGR00188"/>
    </source>
</evidence>
<evidence type="ECO:0000256" key="4">
    <source>
        <dbReference type="ARBA" id="ARBA00022759"/>
    </source>
</evidence>
<dbReference type="PROSITE" id="PS00648">
    <property type="entry name" value="RIBONUCLEASE_P"/>
    <property type="match status" value="1"/>
</dbReference>
<keyword evidence="4 7" id="KW-0255">Endonuclease</keyword>
<dbReference type="GO" id="GO:0030677">
    <property type="term" value="C:ribonuclease P complex"/>
    <property type="evidence" value="ECO:0007669"/>
    <property type="project" value="TreeGrafter"/>
</dbReference>
<keyword evidence="2 7" id="KW-0819">tRNA processing</keyword>
<evidence type="ECO:0000313" key="11">
    <source>
        <dbReference type="Proteomes" id="UP000269669"/>
    </source>
</evidence>
<evidence type="ECO:0000256" key="6">
    <source>
        <dbReference type="ARBA" id="ARBA00022884"/>
    </source>
</evidence>
<gene>
    <name evidence="7" type="primary">rnpA</name>
    <name evidence="10" type="ORF">EDE15_2592</name>
</gene>
<comment type="caution">
    <text evidence="10">The sequence shown here is derived from an EMBL/GenBank/DDBJ whole genome shotgun (WGS) entry which is preliminary data.</text>
</comment>
<dbReference type="InterPro" id="IPR014721">
    <property type="entry name" value="Ribsml_uS5_D2-typ_fold_subgr"/>
</dbReference>
<evidence type="ECO:0000313" key="10">
    <source>
        <dbReference type="EMBL" id="RSL17064.1"/>
    </source>
</evidence>
<dbReference type="Gene3D" id="3.30.230.10">
    <property type="match status" value="1"/>
</dbReference>
<dbReference type="Pfam" id="PF00825">
    <property type="entry name" value="Ribonuclease_P"/>
    <property type="match status" value="1"/>
</dbReference>
<dbReference type="AlphaFoldDB" id="A0A428MJE1"/>
<sequence>MMALTFRLRKHSDYQRVYKASRKQFAKQMTYFFTLRPQLGPDGTPLRDAEESTPRVGLTVGKVMGKAVDRNRIKRRMREAVRRNIASLSLPVDVVLHPRRSVIDLDFTVLDREVAQVFRMIQKAAEKQQEKQQDKQQNAPPPAS</sequence>
<evidence type="ECO:0000256" key="1">
    <source>
        <dbReference type="ARBA" id="ARBA00002663"/>
    </source>
</evidence>
<dbReference type="InterPro" id="IPR000100">
    <property type="entry name" value="RNase_P"/>
</dbReference>
<evidence type="ECO:0000256" key="9">
    <source>
        <dbReference type="SAM" id="MobiDB-lite"/>
    </source>
</evidence>
<dbReference type="InterPro" id="IPR020539">
    <property type="entry name" value="RNase_P_CS"/>
</dbReference>
<dbReference type="RefSeq" id="WP_125485595.1">
    <property type="nucleotide sequence ID" value="NZ_RSDW01000001.1"/>
</dbReference>
<dbReference type="Proteomes" id="UP000269669">
    <property type="component" value="Unassembled WGS sequence"/>
</dbReference>
<feature type="region of interest" description="Disordered" evidence="9">
    <location>
        <begin position="124"/>
        <end position="144"/>
    </location>
</feature>
<keyword evidence="3 7" id="KW-0540">Nuclease</keyword>
<comment type="similarity">
    <text evidence="7">Belongs to the RnpA family.</text>
</comment>
<reference evidence="10 11" key="1">
    <citation type="submission" date="2018-12" db="EMBL/GenBank/DDBJ databases">
        <title>Sequencing of bacterial isolates from soil warming experiment in Harvard Forest, Massachusetts, USA.</title>
        <authorList>
            <person name="Deangelis K."/>
        </authorList>
    </citation>
    <scope>NUCLEOTIDE SEQUENCE [LARGE SCALE GENOMIC DNA]</scope>
    <source>
        <strain evidence="10 11">EB153</strain>
    </source>
</reference>
<dbReference type="PANTHER" id="PTHR33992:SF1">
    <property type="entry name" value="RIBONUCLEASE P PROTEIN COMPONENT"/>
    <property type="match status" value="1"/>
</dbReference>
<dbReference type="GO" id="GO:0001682">
    <property type="term" value="P:tRNA 5'-leader removal"/>
    <property type="evidence" value="ECO:0007669"/>
    <property type="project" value="UniProtKB-UniRule"/>
</dbReference>
<evidence type="ECO:0000256" key="7">
    <source>
        <dbReference type="HAMAP-Rule" id="MF_00227"/>
    </source>
</evidence>
<name>A0A428MJE1_9BACT</name>
<feature type="compositionally biased region" description="Basic and acidic residues" evidence="9">
    <location>
        <begin position="124"/>
        <end position="134"/>
    </location>
</feature>
<comment type="catalytic activity">
    <reaction evidence="7">
        <text>Endonucleolytic cleavage of RNA, removing 5'-extranucleotides from tRNA precursor.</text>
        <dbReference type="EC" id="3.1.26.5"/>
    </reaction>
</comment>
<comment type="subunit">
    <text evidence="7">Consists of a catalytic RNA component (M1 or rnpB) and a protein subunit.</text>
</comment>
<keyword evidence="11" id="KW-1185">Reference proteome</keyword>
<dbReference type="HAMAP" id="MF_00227">
    <property type="entry name" value="RNase_P"/>
    <property type="match status" value="1"/>
</dbReference>
<dbReference type="InterPro" id="IPR020568">
    <property type="entry name" value="Ribosomal_Su5_D2-typ_SF"/>
</dbReference>
<evidence type="ECO:0000256" key="3">
    <source>
        <dbReference type="ARBA" id="ARBA00022722"/>
    </source>
</evidence>
<dbReference type="GO" id="GO:0000049">
    <property type="term" value="F:tRNA binding"/>
    <property type="evidence" value="ECO:0007669"/>
    <property type="project" value="UniProtKB-UniRule"/>
</dbReference>
<dbReference type="OrthoDB" id="9810867at2"/>
<dbReference type="GO" id="GO:0004526">
    <property type="term" value="F:ribonuclease P activity"/>
    <property type="evidence" value="ECO:0007669"/>
    <property type="project" value="UniProtKB-UniRule"/>
</dbReference>